<organism evidence="2 3">
    <name type="scientific">Romanomermis culicivorax</name>
    <name type="common">Nematode worm</name>
    <dbReference type="NCBI Taxonomy" id="13658"/>
    <lineage>
        <taxon>Eukaryota</taxon>
        <taxon>Metazoa</taxon>
        <taxon>Ecdysozoa</taxon>
        <taxon>Nematoda</taxon>
        <taxon>Enoplea</taxon>
        <taxon>Dorylaimia</taxon>
        <taxon>Mermithida</taxon>
        <taxon>Mermithoidea</taxon>
        <taxon>Mermithidae</taxon>
        <taxon>Romanomermis</taxon>
    </lineage>
</organism>
<evidence type="ECO:0000256" key="1">
    <source>
        <dbReference type="SAM" id="MobiDB-lite"/>
    </source>
</evidence>
<evidence type="ECO:0000313" key="3">
    <source>
        <dbReference type="WBParaSite" id="nRc.2.0.1.t08680-RA"/>
    </source>
</evidence>
<feature type="region of interest" description="Disordered" evidence="1">
    <location>
        <begin position="131"/>
        <end position="204"/>
    </location>
</feature>
<feature type="compositionally biased region" description="Polar residues" evidence="1">
    <location>
        <begin position="164"/>
        <end position="204"/>
    </location>
</feature>
<protein>
    <submittedName>
        <fullName evidence="3">Uncharacterized protein</fullName>
    </submittedName>
</protein>
<sequence length="537" mass="59725">SSINTGNELYRAVLSKKSANLLQQQKYNFCPPSKSGVNFSTFFPSRALSLVNIGRDKSEDSDSYSSSSLLVPEMRDRKTKSFDNNLKRLGQRISVLETVDIVGHASEDRSLDDKWHNCHRNRSCDERYKPKRSTVERLRKESLASSVASSQDLDSSVRSEVEDVTSQRTSIQSFGSSSTTTQEKSNFGDDGSSTHNSCTGSQSDTETQVSSVYSSDDLTAEILVSIIYDYKSAVLNVNVMECKNLYSENNFWASVIVLFTSFYLCGWFCRPSLARKVAAGCGNSRSILVDDYYDFCCAIFIDGFTLDFRLAVFWEILGEKLGRLLSQLKGELRTNLASFAGRKSRANAAWPSYLVPMLDGCATVSSVEEQDMRDKKADEVEVNETDLSTTRDDTQQQQMTLDARVANIELKMGQLTGDINFTKNAFTEANYSLNSVVEKLKITARNVRMDVDTVQSDVYTLESRVMAAMQQAVAEAVSKVTALEKRVHVGLENLDAAISNAVDQQQHQKKVLHESVEGHQTASADRLNNNVVIIASL</sequence>
<accession>A0A915I4B2</accession>
<evidence type="ECO:0000313" key="2">
    <source>
        <dbReference type="Proteomes" id="UP000887565"/>
    </source>
</evidence>
<reference evidence="3" key="1">
    <citation type="submission" date="2022-11" db="UniProtKB">
        <authorList>
            <consortium name="WormBaseParasite"/>
        </authorList>
    </citation>
    <scope>IDENTIFICATION</scope>
</reference>
<dbReference type="Proteomes" id="UP000887565">
    <property type="component" value="Unplaced"/>
</dbReference>
<dbReference type="WBParaSite" id="nRc.2.0.1.t08680-RA">
    <property type="protein sequence ID" value="nRc.2.0.1.t08680-RA"/>
    <property type="gene ID" value="nRc.2.0.1.g08680"/>
</dbReference>
<feature type="compositionally biased region" description="Basic and acidic residues" evidence="1">
    <location>
        <begin position="131"/>
        <end position="142"/>
    </location>
</feature>
<feature type="region of interest" description="Disordered" evidence="1">
    <location>
        <begin position="372"/>
        <end position="396"/>
    </location>
</feature>
<keyword evidence="2" id="KW-1185">Reference proteome</keyword>
<dbReference type="AlphaFoldDB" id="A0A915I4B2"/>
<proteinExistence type="predicted"/>
<feature type="compositionally biased region" description="Low complexity" evidence="1">
    <location>
        <begin position="143"/>
        <end position="154"/>
    </location>
</feature>
<name>A0A915I4B2_ROMCU</name>